<protein>
    <submittedName>
        <fullName evidence="1">BTB incomplete domain containing protein</fullName>
    </submittedName>
</protein>
<proteinExistence type="predicted"/>
<dbReference type="InterPro" id="IPR011333">
    <property type="entry name" value="SKP1/BTB/POZ_sf"/>
</dbReference>
<evidence type="ECO:0000313" key="1">
    <source>
        <dbReference type="EMBL" id="QBZ81485.1"/>
    </source>
</evidence>
<sequence length="411" mass="44619">MTQHTHTHSKETIFIALQTPSMEETQRTRGTVAAERRPNYVCLNVGGTIRYVERALVGTAPLGSRAHAYLAAAPDATDGYFVDEQPQHFARLLDCLRHGDTALAFMHPYDAAIVRRLLTPIEPEGADDQGTTHKEEYGAMSVQEPATTDRPLGPTVLAHNDDGTEQTCAIDSVIHLLVDGDVHMDVARSTLTSPPDSLLARMARGDAGWSPAADGDRLCIDQNHRHFGILLDCLRHGPQILQFVDDLYDLWGVRALGTYYAIDIARDAAQLAIGWRGYLEADKNDRCTTCIVEPGSPPSVAGFSGGHPAPRQLAHFMHSSYVSLAEFVALAAAAVGAPSDAVVVYASPYGDRWYTIAGDDDDTDYWDYTRCHYASGRISVAMVEARPTGPLVALDNDAATTTTTPPSTPYL</sequence>
<dbReference type="SUPFAM" id="SSF54695">
    <property type="entry name" value="POZ domain"/>
    <property type="match status" value="2"/>
</dbReference>
<dbReference type="PANTHER" id="PTHR11145">
    <property type="entry name" value="BTB/POZ DOMAIN-CONTAINING ADAPTER FOR CUL3-MEDIATED RHOA DEGRADATION PROTEIN FAMILY MEMBER"/>
    <property type="match status" value="1"/>
</dbReference>
<dbReference type="EMBL" id="MK174290">
    <property type="protein sequence ID" value="QBZ81485.1"/>
    <property type="molecule type" value="Genomic_DNA"/>
</dbReference>
<dbReference type="Gene3D" id="3.30.710.10">
    <property type="entry name" value="Potassium Channel Kv1.1, Chain A"/>
    <property type="match status" value="2"/>
</dbReference>
<organism evidence="1 2">
    <name type="scientific">Pandoravirus celtis</name>
    <dbReference type="NCBI Taxonomy" id="2568002"/>
    <lineage>
        <taxon>Viruses</taxon>
        <taxon>Pandoravirus</taxon>
    </lineage>
</organism>
<dbReference type="InterPro" id="IPR045068">
    <property type="entry name" value="BACURD1-3"/>
</dbReference>
<dbReference type="PANTHER" id="PTHR11145:SF8">
    <property type="entry name" value="RE57120P"/>
    <property type="match status" value="1"/>
</dbReference>
<accession>A0A4D6EI71</accession>
<name>A0A4D6EI71_9VIRU</name>
<reference evidence="1" key="1">
    <citation type="journal article" date="2019" name="Front. Microbiol.">
        <title>Pandoravirus Celtis Illustrates the Microevolution Processes at Work in the Giant Pandoraviridae Genomes.</title>
        <authorList>
            <person name="Legendre M."/>
            <person name="Alempic J.M."/>
            <person name="Philippe N."/>
            <person name="Lartigue A."/>
            <person name="Jeudy S."/>
            <person name="Poirot O."/>
            <person name="Ta N.T."/>
            <person name="Nin S."/>
            <person name="Coute Y."/>
            <person name="Abergel C."/>
            <person name="Claverie J.M."/>
        </authorList>
    </citation>
    <scope>NUCLEOTIDE SEQUENCE</scope>
</reference>
<evidence type="ECO:0000313" key="2">
    <source>
        <dbReference type="Proteomes" id="UP001237152"/>
    </source>
</evidence>
<gene>
    <name evidence="1" type="ORF">pclt_cds_899</name>
</gene>
<dbReference type="Proteomes" id="UP001237152">
    <property type="component" value="Segment"/>
</dbReference>